<sequence>MSSTPSNPPASDEHAQKQIQDRSGVLTVCLHEAVGLSLPEHYKQLLNERNDQFRSDPGPKFINKSDVSFVSSISHDSEHKTSGYKRHPVYALIDVDKSQVLVPASSGTVQNPLWTGFSPRFDVTHSMELSVHLYLRNEFSTSDSGRIHDICLGVARFSPTFESGHDEVEDPDITHLAITELGHKSKVSHQKWLELERGTGRIHLSVDFQEKKTHLQIQDFNTLKTLGNEYRKSTFQVYKKYSGGLYYALKRIEKTECLYLVSPFVHGGELWKLLQKQQHLDVDTIRLYAAEIIRALECLHDLGIICGDLKPQNILLDYSGHVSLCDFGLCRFDARDCLQEPYDWEALPYLAPEIRFGQACTEVVDWWTLGIFLAEMLSGLPPSWYDEDVNGKIEAFYFPDPDVVSPVAQDISIKLFNRNPKERLGTKGIAEIKTHPFFCDIDWFRVLQRGYEPSFRPNNAHVLSDSMPQVNCPLSSVEELQRMSNEATETFHNRAILSYRAEIRSSKSEHIA</sequence>
<dbReference type="GO" id="GO:0005524">
    <property type="term" value="F:ATP binding"/>
    <property type="evidence" value="ECO:0007669"/>
    <property type="project" value="UniProtKB-KW"/>
</dbReference>
<keyword evidence="3" id="KW-0547">Nucleotide-binding</keyword>
<organism evidence="7 8">
    <name type="scientific">Mollisia scopiformis</name>
    <name type="common">Conifer needle endophyte fungus</name>
    <name type="synonym">Phialocephala scopiformis</name>
    <dbReference type="NCBI Taxonomy" id="149040"/>
    <lineage>
        <taxon>Eukaryota</taxon>
        <taxon>Fungi</taxon>
        <taxon>Dikarya</taxon>
        <taxon>Ascomycota</taxon>
        <taxon>Pezizomycotina</taxon>
        <taxon>Leotiomycetes</taxon>
        <taxon>Helotiales</taxon>
        <taxon>Mollisiaceae</taxon>
        <taxon>Mollisia</taxon>
    </lineage>
</organism>
<proteinExistence type="predicted"/>
<dbReference type="Gene3D" id="1.10.510.10">
    <property type="entry name" value="Transferase(Phosphotransferase) domain 1"/>
    <property type="match status" value="1"/>
</dbReference>
<dbReference type="InterPro" id="IPR000719">
    <property type="entry name" value="Prot_kinase_dom"/>
</dbReference>
<name>A0A194XDW0_MOLSC</name>
<dbReference type="Pfam" id="PF00069">
    <property type="entry name" value="Pkinase"/>
    <property type="match status" value="1"/>
</dbReference>
<evidence type="ECO:0000256" key="2">
    <source>
        <dbReference type="ARBA" id="ARBA00022679"/>
    </source>
</evidence>
<evidence type="ECO:0000313" key="8">
    <source>
        <dbReference type="Proteomes" id="UP000070700"/>
    </source>
</evidence>
<evidence type="ECO:0000256" key="4">
    <source>
        <dbReference type="ARBA" id="ARBA00022777"/>
    </source>
</evidence>
<evidence type="ECO:0000256" key="5">
    <source>
        <dbReference type="ARBA" id="ARBA00022840"/>
    </source>
</evidence>
<dbReference type="InParanoid" id="A0A194XDW0"/>
<evidence type="ECO:0000313" key="7">
    <source>
        <dbReference type="EMBL" id="KUJ18363.1"/>
    </source>
</evidence>
<keyword evidence="8" id="KW-1185">Reference proteome</keyword>
<feature type="domain" description="Protein kinase" evidence="6">
    <location>
        <begin position="146"/>
        <end position="438"/>
    </location>
</feature>
<evidence type="ECO:0000259" key="6">
    <source>
        <dbReference type="PROSITE" id="PS50011"/>
    </source>
</evidence>
<dbReference type="RefSeq" id="XP_018072718.1">
    <property type="nucleotide sequence ID" value="XM_018221097.1"/>
</dbReference>
<dbReference type="PANTHER" id="PTHR24351">
    <property type="entry name" value="RIBOSOMAL PROTEIN S6 KINASE"/>
    <property type="match status" value="1"/>
</dbReference>
<dbReference type="InterPro" id="IPR011009">
    <property type="entry name" value="Kinase-like_dom_sf"/>
</dbReference>
<gene>
    <name evidence="7" type="ORF">LY89DRAFT_746635</name>
</gene>
<dbReference type="GO" id="GO:0004674">
    <property type="term" value="F:protein serine/threonine kinase activity"/>
    <property type="evidence" value="ECO:0007669"/>
    <property type="project" value="UniProtKB-KW"/>
</dbReference>
<protein>
    <submittedName>
        <fullName evidence="7">Kinase-like protein</fullName>
    </submittedName>
</protein>
<evidence type="ECO:0000256" key="3">
    <source>
        <dbReference type="ARBA" id="ARBA00022741"/>
    </source>
</evidence>
<keyword evidence="1" id="KW-0723">Serine/threonine-protein kinase</keyword>
<dbReference type="Proteomes" id="UP000070700">
    <property type="component" value="Unassembled WGS sequence"/>
</dbReference>
<dbReference type="CDD" id="cd11651">
    <property type="entry name" value="YPK1_N_like"/>
    <property type="match status" value="1"/>
</dbReference>
<dbReference type="OrthoDB" id="1668230at2759"/>
<keyword evidence="2" id="KW-0808">Transferase</keyword>
<dbReference type="Gene3D" id="3.30.200.20">
    <property type="entry name" value="Phosphorylase Kinase, domain 1"/>
    <property type="match status" value="1"/>
</dbReference>
<evidence type="ECO:0000256" key="1">
    <source>
        <dbReference type="ARBA" id="ARBA00022527"/>
    </source>
</evidence>
<dbReference type="KEGG" id="psco:LY89DRAFT_746635"/>
<dbReference type="PROSITE" id="PS50011">
    <property type="entry name" value="PROTEIN_KINASE_DOM"/>
    <property type="match status" value="1"/>
</dbReference>
<dbReference type="STRING" id="149040.A0A194XDW0"/>
<dbReference type="AlphaFoldDB" id="A0A194XDW0"/>
<dbReference type="SMART" id="SM00220">
    <property type="entry name" value="S_TKc"/>
    <property type="match status" value="1"/>
</dbReference>
<reference evidence="7 8" key="1">
    <citation type="submission" date="2015-10" db="EMBL/GenBank/DDBJ databases">
        <title>Full genome of DAOMC 229536 Phialocephala scopiformis, a fungal endophyte of spruce producing the potent anti-insectan compound rugulosin.</title>
        <authorList>
            <consortium name="DOE Joint Genome Institute"/>
            <person name="Walker A.K."/>
            <person name="Frasz S.L."/>
            <person name="Seifert K.A."/>
            <person name="Miller J.D."/>
            <person name="Mondo S.J."/>
            <person name="Labutti K."/>
            <person name="Lipzen A."/>
            <person name="Dockter R."/>
            <person name="Kennedy M."/>
            <person name="Grigoriev I.V."/>
            <person name="Spatafora J.W."/>
        </authorList>
    </citation>
    <scope>NUCLEOTIDE SEQUENCE [LARGE SCALE GENOMIC DNA]</scope>
    <source>
        <strain evidence="7 8">CBS 120377</strain>
    </source>
</reference>
<accession>A0A194XDW0</accession>
<keyword evidence="4 7" id="KW-0418">Kinase</keyword>
<keyword evidence="5" id="KW-0067">ATP-binding</keyword>
<dbReference type="EMBL" id="KQ947413">
    <property type="protein sequence ID" value="KUJ18363.1"/>
    <property type="molecule type" value="Genomic_DNA"/>
</dbReference>
<dbReference type="GeneID" id="28830823"/>
<dbReference type="SUPFAM" id="SSF56112">
    <property type="entry name" value="Protein kinase-like (PK-like)"/>
    <property type="match status" value="1"/>
</dbReference>